<keyword evidence="6 7" id="KW-0998">Cell outer membrane</keyword>
<dbReference type="InterPro" id="IPR039426">
    <property type="entry name" value="TonB-dep_rcpt-like"/>
</dbReference>
<keyword evidence="4 7" id="KW-0812">Transmembrane</keyword>
<dbReference type="PROSITE" id="PS52016">
    <property type="entry name" value="TONB_DEPENDENT_REC_3"/>
    <property type="match status" value="1"/>
</dbReference>
<keyword evidence="2 7" id="KW-0813">Transport</keyword>
<dbReference type="Proteomes" id="UP000284379">
    <property type="component" value="Unassembled WGS sequence"/>
</dbReference>
<reference evidence="9 10" key="1">
    <citation type="submission" date="2018-08" db="EMBL/GenBank/DDBJ databases">
        <title>A genome reference for cultivated species of the human gut microbiota.</title>
        <authorList>
            <person name="Zou Y."/>
            <person name="Xue W."/>
            <person name="Luo G."/>
        </authorList>
    </citation>
    <scope>NUCLEOTIDE SEQUENCE [LARGE SCALE GENOMIC DNA]</scope>
    <source>
        <strain evidence="9 10">AM40-30BH</strain>
    </source>
</reference>
<evidence type="ECO:0000256" key="2">
    <source>
        <dbReference type="ARBA" id="ARBA00022448"/>
    </source>
</evidence>
<evidence type="ECO:0000256" key="6">
    <source>
        <dbReference type="ARBA" id="ARBA00023237"/>
    </source>
</evidence>
<evidence type="ECO:0000256" key="4">
    <source>
        <dbReference type="ARBA" id="ARBA00022692"/>
    </source>
</evidence>
<dbReference type="FunFam" id="2.170.130.10:FF:000008">
    <property type="entry name" value="SusC/RagA family TonB-linked outer membrane protein"/>
    <property type="match status" value="1"/>
</dbReference>
<dbReference type="Gene3D" id="2.170.130.10">
    <property type="entry name" value="TonB-dependent receptor, plug domain"/>
    <property type="match status" value="1"/>
</dbReference>
<dbReference type="InterPro" id="IPR023997">
    <property type="entry name" value="TonB-dep_OMP_SusC/RagA_CS"/>
</dbReference>
<dbReference type="GO" id="GO:0009279">
    <property type="term" value="C:cell outer membrane"/>
    <property type="evidence" value="ECO:0007669"/>
    <property type="project" value="UniProtKB-SubCell"/>
</dbReference>
<comment type="subcellular location">
    <subcellularLocation>
        <location evidence="1 7">Cell outer membrane</location>
        <topology evidence="1 7">Multi-pass membrane protein</topology>
    </subcellularLocation>
</comment>
<dbReference type="InterPro" id="IPR023996">
    <property type="entry name" value="TonB-dep_OMP_SusC/RagA"/>
</dbReference>
<dbReference type="InterPro" id="IPR012910">
    <property type="entry name" value="Plug_dom"/>
</dbReference>
<keyword evidence="3 7" id="KW-1134">Transmembrane beta strand</keyword>
<evidence type="ECO:0000256" key="5">
    <source>
        <dbReference type="ARBA" id="ARBA00023136"/>
    </source>
</evidence>
<comment type="caution">
    <text evidence="9">The sequence shown here is derived from an EMBL/GenBank/DDBJ whole genome shotgun (WGS) entry which is preliminary data.</text>
</comment>
<dbReference type="SUPFAM" id="SSF56935">
    <property type="entry name" value="Porins"/>
    <property type="match status" value="1"/>
</dbReference>
<evidence type="ECO:0000256" key="1">
    <source>
        <dbReference type="ARBA" id="ARBA00004571"/>
    </source>
</evidence>
<dbReference type="NCBIfam" id="TIGR04056">
    <property type="entry name" value="OMP_RagA_SusC"/>
    <property type="match status" value="1"/>
</dbReference>
<evidence type="ECO:0000259" key="8">
    <source>
        <dbReference type="Pfam" id="PF07715"/>
    </source>
</evidence>
<proteinExistence type="inferred from homology"/>
<accession>A0A413V8W4</accession>
<sequence length="935" mass="102969">MNVYSSAKTLQISYIGMQTQEVAIKPNLRVVLKSDSQMVDEVVVVAYGSAKKSSLTGSVDIVKAEQLTKVPVTSFDQALQGKSAGVQVTAATGRPGAGANIKIRGTSSISAGSDPLYVIDGVPMSSTDFASINANDIEYMSILKDASATAIYGSRGSNGVILVTTKKGKSGKTTFNIRAQYGISTKTTDKFEMMNAQEKLTYERQLGSGYGATGGANGGAMTDEEIAAHPSTNWADEIFRTGATQLYELNMSGGSEKTKFYISGQYYDQDAIVPGSYLTRETARINVEHTVSDRLKVGVATSAGISKEGLLRTDRNALNPFNYVYSANPYDAPFNEDGSYNTDITVGGVPLNIFENIDNNPSYINRLKIVGAFNLEWKIWDEIKYVTVAGVDFNQAIQYQYNKPESQLSNILSPDGPKGYRNDNFTQRATWLWTNMLTYEKTFNSVHAVKAVVGMEAQASKYRRINAMVEGFATGKLDAISIGSTNKDVLGTTTEWKMLSYLGSAGYTYDDKYILDVALRRDGSSRFGADNQFGTFWAVGLGWNMEREKFLENIEWLTRLKIRGSVGTSGNNNIGDYAAQGVYGYGSYNSESTAYPSRLPNPNLSWEKSMQTSVGLDASFFDSRLSVTFDLYKRKTTDLLLATRLSMTSGFSSRIDNVGEMENKGYELAISGDVIRTNDWTFSLNGMISQNKNKVLKLYEGNDITIGWNSLVSEGHPINVYKMVRWAGVNPANGDALYYTKDGKITNVYNSDDAVILDDKTPDPKYFGSFGAKLAYKGIELSGDFYFSGGNYIYNHINFFTQSDGSMIDQNLDKKLLYNQWTKPGDITNIPKQSLNNQSYQSTRYLEDASYLRLRNITLAYTLPKRWLKPLRMENLRIYAQGLNLFTITNFSGLDPEVGDSPTTGLAATAGPAASVLDFSFPAARTIMFGIEIGF</sequence>
<dbReference type="EMBL" id="QSGO01000029">
    <property type="protein sequence ID" value="RHB30042.1"/>
    <property type="molecule type" value="Genomic_DNA"/>
</dbReference>
<dbReference type="AlphaFoldDB" id="A0A413V8W4"/>
<dbReference type="InterPro" id="IPR037066">
    <property type="entry name" value="Plug_dom_sf"/>
</dbReference>
<comment type="similarity">
    <text evidence="7">Belongs to the TonB-dependent receptor family.</text>
</comment>
<gene>
    <name evidence="9" type="ORF">DW888_19200</name>
</gene>
<keyword evidence="5 7" id="KW-0472">Membrane</keyword>
<name>A0A413V8W4_9BACE</name>
<evidence type="ECO:0000313" key="9">
    <source>
        <dbReference type="EMBL" id="RHB30042.1"/>
    </source>
</evidence>
<organism evidence="9 10">
    <name type="scientific">Bacteroides nordii</name>
    <dbReference type="NCBI Taxonomy" id="291645"/>
    <lineage>
        <taxon>Bacteria</taxon>
        <taxon>Pseudomonadati</taxon>
        <taxon>Bacteroidota</taxon>
        <taxon>Bacteroidia</taxon>
        <taxon>Bacteroidales</taxon>
        <taxon>Bacteroidaceae</taxon>
        <taxon>Bacteroides</taxon>
    </lineage>
</organism>
<dbReference type="NCBIfam" id="TIGR04057">
    <property type="entry name" value="SusC_RagA_signa"/>
    <property type="match status" value="1"/>
</dbReference>
<dbReference type="Pfam" id="PF07715">
    <property type="entry name" value="Plug"/>
    <property type="match status" value="1"/>
</dbReference>
<dbReference type="InterPro" id="IPR036942">
    <property type="entry name" value="Beta-barrel_TonB_sf"/>
</dbReference>
<evidence type="ECO:0000256" key="3">
    <source>
        <dbReference type="ARBA" id="ARBA00022452"/>
    </source>
</evidence>
<protein>
    <submittedName>
        <fullName evidence="9">TonB-dependent receptor</fullName>
    </submittedName>
</protein>
<evidence type="ECO:0000313" key="10">
    <source>
        <dbReference type="Proteomes" id="UP000284379"/>
    </source>
</evidence>
<keyword evidence="9" id="KW-0675">Receptor</keyword>
<dbReference type="Gene3D" id="2.40.170.20">
    <property type="entry name" value="TonB-dependent receptor, beta-barrel domain"/>
    <property type="match status" value="1"/>
</dbReference>
<feature type="domain" description="TonB-dependent receptor plug" evidence="8">
    <location>
        <begin position="52"/>
        <end position="160"/>
    </location>
</feature>
<evidence type="ECO:0000256" key="7">
    <source>
        <dbReference type="PROSITE-ProRule" id="PRU01360"/>
    </source>
</evidence>